<proteinExistence type="predicted"/>
<reference evidence="3 4" key="1">
    <citation type="submission" date="2018-10" db="EMBL/GenBank/DDBJ databases">
        <title>Tessaracoccus antarcticuss sp. nov., isolated from sediment.</title>
        <authorList>
            <person name="Zhou L.Y."/>
            <person name="Du Z.J."/>
        </authorList>
    </citation>
    <scope>NUCLEOTIDE SEQUENCE [LARGE SCALE GENOMIC DNA]</scope>
    <source>
        <strain evidence="3 4">JDX10</strain>
    </source>
</reference>
<dbReference type="InterPro" id="IPR009061">
    <property type="entry name" value="DNA-bd_dom_put_sf"/>
</dbReference>
<evidence type="ECO:0000256" key="1">
    <source>
        <dbReference type="ARBA" id="ARBA00023125"/>
    </source>
</evidence>
<evidence type="ECO:0000313" key="3">
    <source>
        <dbReference type="EMBL" id="RMB57834.1"/>
    </source>
</evidence>
<evidence type="ECO:0000313" key="4">
    <source>
        <dbReference type="Proteomes" id="UP000275256"/>
    </source>
</evidence>
<dbReference type="GO" id="GO:0003677">
    <property type="term" value="F:DNA binding"/>
    <property type="evidence" value="ECO:0007669"/>
    <property type="project" value="UniProtKB-KW"/>
</dbReference>
<dbReference type="Proteomes" id="UP000275256">
    <property type="component" value="Unassembled WGS sequence"/>
</dbReference>
<keyword evidence="1" id="KW-0238">DNA-binding</keyword>
<protein>
    <submittedName>
        <fullName evidence="3">MerR family transcriptional regulator</fullName>
    </submittedName>
</protein>
<evidence type="ECO:0000259" key="2">
    <source>
        <dbReference type="PROSITE" id="PS50937"/>
    </source>
</evidence>
<dbReference type="PROSITE" id="PS00552">
    <property type="entry name" value="HTH_MERR_1"/>
    <property type="match status" value="1"/>
</dbReference>
<dbReference type="AlphaFoldDB" id="A0A3M0FYW6"/>
<feature type="domain" description="HTH merR-type" evidence="2">
    <location>
        <begin position="43"/>
        <end position="108"/>
    </location>
</feature>
<sequence length="160" mass="17973">MSTDALIDLLLRDEGNVDVPTIDALHSLLDDSTIDSSNAPLGVAEAAALVRLTAHTLRYYEQEGLVCPPRNTAGHREYGPAELRRLVFLTRMRLSGMTMHDLRQYVRLVEEGDSTVPERRQIMIAQRNRIRRQQRELALALVATEYKIRTYGGALPCSPS</sequence>
<organism evidence="3 4">
    <name type="scientific">Tessaracoccus antarcticus</name>
    <dbReference type="NCBI Taxonomy" id="2479848"/>
    <lineage>
        <taxon>Bacteria</taxon>
        <taxon>Bacillati</taxon>
        <taxon>Actinomycetota</taxon>
        <taxon>Actinomycetes</taxon>
        <taxon>Propionibacteriales</taxon>
        <taxon>Propionibacteriaceae</taxon>
        <taxon>Tessaracoccus</taxon>
    </lineage>
</organism>
<dbReference type="RefSeq" id="WP_121902613.1">
    <property type="nucleotide sequence ID" value="NZ_REFW01000005.1"/>
</dbReference>
<dbReference type="EMBL" id="REFW01000005">
    <property type="protein sequence ID" value="RMB57834.1"/>
    <property type="molecule type" value="Genomic_DNA"/>
</dbReference>
<dbReference type="Pfam" id="PF13411">
    <property type="entry name" value="MerR_1"/>
    <property type="match status" value="1"/>
</dbReference>
<gene>
    <name evidence="3" type="ORF">EAX62_15375</name>
</gene>
<dbReference type="PANTHER" id="PTHR30204:SF98">
    <property type="entry name" value="HTH-TYPE TRANSCRIPTIONAL REGULATOR ADHR"/>
    <property type="match status" value="1"/>
</dbReference>
<dbReference type="CDD" id="cd01109">
    <property type="entry name" value="HTH_YyaN"/>
    <property type="match status" value="1"/>
</dbReference>
<dbReference type="PANTHER" id="PTHR30204">
    <property type="entry name" value="REDOX-CYCLING DRUG-SENSING TRANSCRIPTIONAL ACTIVATOR SOXR"/>
    <property type="match status" value="1"/>
</dbReference>
<dbReference type="SMART" id="SM00422">
    <property type="entry name" value="HTH_MERR"/>
    <property type="match status" value="1"/>
</dbReference>
<dbReference type="OrthoDB" id="9802944at2"/>
<name>A0A3M0FYW6_9ACTN</name>
<dbReference type="InterPro" id="IPR047057">
    <property type="entry name" value="MerR_fam"/>
</dbReference>
<accession>A0A3M0FYW6</accession>
<dbReference type="GO" id="GO:0003700">
    <property type="term" value="F:DNA-binding transcription factor activity"/>
    <property type="evidence" value="ECO:0007669"/>
    <property type="project" value="InterPro"/>
</dbReference>
<dbReference type="Gene3D" id="1.10.1660.10">
    <property type="match status" value="1"/>
</dbReference>
<comment type="caution">
    <text evidence="3">The sequence shown here is derived from an EMBL/GenBank/DDBJ whole genome shotgun (WGS) entry which is preliminary data.</text>
</comment>
<dbReference type="SUPFAM" id="SSF46955">
    <property type="entry name" value="Putative DNA-binding domain"/>
    <property type="match status" value="1"/>
</dbReference>
<keyword evidence="4" id="KW-1185">Reference proteome</keyword>
<dbReference type="PROSITE" id="PS50937">
    <property type="entry name" value="HTH_MERR_2"/>
    <property type="match status" value="1"/>
</dbReference>
<dbReference type="InterPro" id="IPR000551">
    <property type="entry name" value="MerR-type_HTH_dom"/>
</dbReference>